<dbReference type="InterPro" id="IPR001360">
    <property type="entry name" value="Glyco_hydro_1"/>
</dbReference>
<dbReference type="InterPro" id="IPR017853">
    <property type="entry name" value="GH"/>
</dbReference>
<evidence type="ECO:0000256" key="2">
    <source>
        <dbReference type="ARBA" id="ARBA00022801"/>
    </source>
</evidence>
<dbReference type="GO" id="GO:0008422">
    <property type="term" value="F:beta-glucosidase activity"/>
    <property type="evidence" value="ECO:0007669"/>
    <property type="project" value="TreeGrafter"/>
</dbReference>
<evidence type="ECO:0000256" key="3">
    <source>
        <dbReference type="ARBA" id="ARBA00023295"/>
    </source>
</evidence>
<comment type="similarity">
    <text evidence="1 5">Belongs to the glycosyl hydrolase 1 family.</text>
</comment>
<keyword evidence="3" id="KW-0326">Glycosidase</keyword>
<dbReference type="InterPro" id="IPR018120">
    <property type="entry name" value="Glyco_hydro_1_AS"/>
</dbReference>
<keyword evidence="2" id="KW-0378">Hydrolase</keyword>
<evidence type="ECO:0008006" key="8">
    <source>
        <dbReference type="Google" id="ProtNLM"/>
    </source>
</evidence>
<dbReference type="PRINTS" id="PR00131">
    <property type="entry name" value="GLHYDRLASE1"/>
</dbReference>
<keyword evidence="7" id="KW-1185">Reference proteome</keyword>
<evidence type="ECO:0000256" key="1">
    <source>
        <dbReference type="ARBA" id="ARBA00010838"/>
    </source>
</evidence>
<reference evidence="6 7" key="1">
    <citation type="journal article" date="2023" name="Hortic Res">
        <title>Pangenome of water caltrop reveals structural variations and asymmetric subgenome divergence after allopolyploidization.</title>
        <authorList>
            <person name="Zhang X."/>
            <person name="Chen Y."/>
            <person name="Wang L."/>
            <person name="Yuan Y."/>
            <person name="Fang M."/>
            <person name="Shi L."/>
            <person name="Lu R."/>
            <person name="Comes H.P."/>
            <person name="Ma Y."/>
            <person name="Chen Y."/>
            <person name="Huang G."/>
            <person name="Zhou Y."/>
            <person name="Zheng Z."/>
            <person name="Qiu Y."/>
        </authorList>
    </citation>
    <scope>NUCLEOTIDE SEQUENCE [LARGE SCALE GENOMIC DNA]</scope>
    <source>
        <tissue evidence="6">Roots</tissue>
    </source>
</reference>
<gene>
    <name evidence="6" type="ORF">SAY87_005412</name>
</gene>
<evidence type="ECO:0000313" key="6">
    <source>
        <dbReference type="EMBL" id="KAK4760519.1"/>
    </source>
</evidence>
<dbReference type="PROSITE" id="PS00572">
    <property type="entry name" value="GLYCOSYL_HYDROL_F1_1"/>
    <property type="match status" value="1"/>
</dbReference>
<accession>A0AAN7Q7K3</accession>
<dbReference type="Proteomes" id="UP001345219">
    <property type="component" value="Chromosome 5"/>
</dbReference>
<sequence>MTVDCVCVVRFLDPIVKGDYPCSMRSLVGSRLPRFTKEESAMVKGSFDFVGLNYYTAFYARYARHSSSLLLHASYNTDPRTNITTERNGIPIGPRAGTSFVFIYPKGIWQLLIYVKNKYGNPLIYITENGVSEANNSTLSLERQLADPVRIDYYYRHLWYLRKAIKEDGVNVQGYFAWSMLDNFEWSSGYTVRFGINYVDYKDSLKRHPKWSSLWFRRFLKKH</sequence>
<dbReference type="EMBL" id="JAXIOK010000010">
    <property type="protein sequence ID" value="KAK4760519.1"/>
    <property type="molecule type" value="Genomic_DNA"/>
</dbReference>
<feature type="active site" description="Nucleophile" evidence="4">
    <location>
        <position position="128"/>
    </location>
</feature>
<dbReference type="Pfam" id="PF00232">
    <property type="entry name" value="Glyco_hydro_1"/>
    <property type="match status" value="1"/>
</dbReference>
<evidence type="ECO:0000256" key="5">
    <source>
        <dbReference type="RuleBase" id="RU003690"/>
    </source>
</evidence>
<evidence type="ECO:0000313" key="7">
    <source>
        <dbReference type="Proteomes" id="UP001345219"/>
    </source>
</evidence>
<protein>
    <recommendedName>
        <fullName evidence="8">Beta-glucosidase 12-like</fullName>
    </recommendedName>
</protein>
<evidence type="ECO:0000256" key="4">
    <source>
        <dbReference type="PROSITE-ProRule" id="PRU10055"/>
    </source>
</evidence>
<dbReference type="SUPFAM" id="SSF51445">
    <property type="entry name" value="(Trans)glycosidases"/>
    <property type="match status" value="1"/>
</dbReference>
<dbReference type="AlphaFoldDB" id="A0AAN7Q7K3"/>
<dbReference type="GO" id="GO:0005975">
    <property type="term" value="P:carbohydrate metabolic process"/>
    <property type="evidence" value="ECO:0007669"/>
    <property type="project" value="InterPro"/>
</dbReference>
<dbReference type="PANTHER" id="PTHR10353:SF137">
    <property type="entry name" value="MYROSINASE 3-RELATED"/>
    <property type="match status" value="1"/>
</dbReference>
<name>A0AAN7Q7K3_9MYRT</name>
<proteinExistence type="inferred from homology"/>
<comment type="caution">
    <text evidence="6">The sequence shown here is derived from an EMBL/GenBank/DDBJ whole genome shotgun (WGS) entry which is preliminary data.</text>
</comment>
<organism evidence="6 7">
    <name type="scientific">Trapa incisa</name>
    <dbReference type="NCBI Taxonomy" id="236973"/>
    <lineage>
        <taxon>Eukaryota</taxon>
        <taxon>Viridiplantae</taxon>
        <taxon>Streptophyta</taxon>
        <taxon>Embryophyta</taxon>
        <taxon>Tracheophyta</taxon>
        <taxon>Spermatophyta</taxon>
        <taxon>Magnoliopsida</taxon>
        <taxon>eudicotyledons</taxon>
        <taxon>Gunneridae</taxon>
        <taxon>Pentapetalae</taxon>
        <taxon>rosids</taxon>
        <taxon>malvids</taxon>
        <taxon>Myrtales</taxon>
        <taxon>Lythraceae</taxon>
        <taxon>Trapa</taxon>
    </lineage>
</organism>
<dbReference type="Gene3D" id="3.20.20.80">
    <property type="entry name" value="Glycosidases"/>
    <property type="match status" value="1"/>
</dbReference>
<dbReference type="PANTHER" id="PTHR10353">
    <property type="entry name" value="GLYCOSYL HYDROLASE"/>
    <property type="match status" value="1"/>
</dbReference>